<comment type="caution">
    <text evidence="8">The sequence shown here is derived from an EMBL/GenBank/DDBJ whole genome shotgun (WGS) entry which is preliminary data.</text>
</comment>
<dbReference type="PANTHER" id="PTHR42933:SF1">
    <property type="entry name" value="SITE-SPECIFIC DNA-METHYLTRANSFERASE (ADENINE-SPECIFIC)"/>
    <property type="match status" value="1"/>
</dbReference>
<evidence type="ECO:0000259" key="7">
    <source>
        <dbReference type="Pfam" id="PF02384"/>
    </source>
</evidence>
<keyword evidence="2 8" id="KW-0489">Methyltransferase</keyword>
<evidence type="ECO:0000313" key="9">
    <source>
        <dbReference type="Proteomes" id="UP000070457"/>
    </source>
</evidence>
<dbReference type="PATRIC" id="fig|1617426.3.peg.55"/>
<evidence type="ECO:0000256" key="4">
    <source>
        <dbReference type="ARBA" id="ARBA00022691"/>
    </source>
</evidence>
<dbReference type="GO" id="GO:0008170">
    <property type="term" value="F:N-methyltransferase activity"/>
    <property type="evidence" value="ECO:0007669"/>
    <property type="project" value="InterPro"/>
</dbReference>
<dbReference type="GO" id="GO:0003677">
    <property type="term" value="F:DNA binding"/>
    <property type="evidence" value="ECO:0007669"/>
    <property type="project" value="InterPro"/>
</dbReference>
<evidence type="ECO:0000256" key="5">
    <source>
        <dbReference type="ARBA" id="ARBA00022747"/>
    </source>
</evidence>
<keyword evidence="3" id="KW-0808">Transferase</keyword>
<evidence type="ECO:0000256" key="2">
    <source>
        <dbReference type="ARBA" id="ARBA00022603"/>
    </source>
</evidence>
<dbReference type="InterPro" id="IPR029063">
    <property type="entry name" value="SAM-dependent_MTases_sf"/>
</dbReference>
<dbReference type="Proteomes" id="UP000070457">
    <property type="component" value="Unassembled WGS sequence"/>
</dbReference>
<dbReference type="Pfam" id="PF02384">
    <property type="entry name" value="N6_Mtase"/>
    <property type="match status" value="1"/>
</dbReference>
<feature type="domain" description="DNA methylase adenine-specific" evidence="7">
    <location>
        <begin position="2"/>
        <end position="87"/>
    </location>
</feature>
<keyword evidence="5" id="KW-0680">Restriction system</keyword>
<dbReference type="SUPFAM" id="SSF53335">
    <property type="entry name" value="S-adenosyl-L-methionine-dependent methyltransferases"/>
    <property type="match status" value="1"/>
</dbReference>
<evidence type="ECO:0000313" key="8">
    <source>
        <dbReference type="EMBL" id="KXK27609.1"/>
    </source>
</evidence>
<dbReference type="InterPro" id="IPR003356">
    <property type="entry name" value="DNA_methylase_A-5"/>
</dbReference>
<sequence>MTIATCIIVLKKSKKDNKTLFIDASEQFVRSGNKNKLSEPHRIKILDAYVNRTDEEYFVRLVDNKEIAENDYTISVSTYVEAEDTREVIDIKELNKEIEQIVKKQQELRVAIDEIVRDIEDK</sequence>
<organism evidence="8 9">
    <name type="scientific">candidate division WS6 bacterium OLB20</name>
    <dbReference type="NCBI Taxonomy" id="1617426"/>
    <lineage>
        <taxon>Bacteria</taxon>
        <taxon>Candidatus Dojkabacteria</taxon>
    </lineage>
</organism>
<comment type="catalytic activity">
    <reaction evidence="6">
        <text>a 2'-deoxyadenosine in DNA + S-adenosyl-L-methionine = an N(6)-methyl-2'-deoxyadenosine in DNA + S-adenosyl-L-homocysteine + H(+)</text>
        <dbReference type="Rhea" id="RHEA:15197"/>
        <dbReference type="Rhea" id="RHEA-COMP:12418"/>
        <dbReference type="Rhea" id="RHEA-COMP:12419"/>
        <dbReference type="ChEBI" id="CHEBI:15378"/>
        <dbReference type="ChEBI" id="CHEBI:57856"/>
        <dbReference type="ChEBI" id="CHEBI:59789"/>
        <dbReference type="ChEBI" id="CHEBI:90615"/>
        <dbReference type="ChEBI" id="CHEBI:90616"/>
        <dbReference type="EC" id="2.1.1.72"/>
    </reaction>
</comment>
<dbReference type="PANTHER" id="PTHR42933">
    <property type="entry name" value="SLR6095 PROTEIN"/>
    <property type="match status" value="1"/>
</dbReference>
<dbReference type="AlphaFoldDB" id="A0A136M124"/>
<dbReference type="EC" id="2.1.1.72" evidence="1"/>
<reference evidence="8 9" key="1">
    <citation type="submission" date="2015-02" db="EMBL/GenBank/DDBJ databases">
        <title>Improved understanding of the partial-nitritation anammox process through 23 genomes representing the majority of the microbial community.</title>
        <authorList>
            <person name="Speth D.R."/>
            <person name="In T Zandt M."/>
            <person name="Guerrero Cruz S."/>
            <person name="Jetten M.S."/>
            <person name="Dutilh B.E."/>
        </authorList>
    </citation>
    <scope>NUCLEOTIDE SEQUENCE [LARGE SCALE GENOMIC DNA]</scope>
    <source>
        <strain evidence="8">OLB20</strain>
    </source>
</reference>
<dbReference type="EMBL" id="JYNZ01000001">
    <property type="protein sequence ID" value="KXK27609.1"/>
    <property type="molecule type" value="Genomic_DNA"/>
</dbReference>
<dbReference type="InterPro" id="IPR051537">
    <property type="entry name" value="DNA_Adenine_Mtase"/>
</dbReference>
<dbReference type="STRING" id="1617426.TR69_WS6001000053"/>
<dbReference type="GO" id="GO:0032259">
    <property type="term" value="P:methylation"/>
    <property type="evidence" value="ECO:0007669"/>
    <property type="project" value="UniProtKB-KW"/>
</dbReference>
<gene>
    <name evidence="8" type="ORF">TR69_WS6001000053</name>
</gene>
<protein>
    <recommendedName>
        <fullName evidence="1">site-specific DNA-methyltransferase (adenine-specific)</fullName>
        <ecNumber evidence="1">2.1.1.72</ecNumber>
    </recommendedName>
</protein>
<accession>A0A136M124</accession>
<evidence type="ECO:0000256" key="3">
    <source>
        <dbReference type="ARBA" id="ARBA00022679"/>
    </source>
</evidence>
<dbReference type="Gene3D" id="3.40.50.150">
    <property type="entry name" value="Vaccinia Virus protein VP39"/>
    <property type="match status" value="1"/>
</dbReference>
<dbReference type="GO" id="GO:0009007">
    <property type="term" value="F:site-specific DNA-methyltransferase (adenine-specific) activity"/>
    <property type="evidence" value="ECO:0007669"/>
    <property type="project" value="UniProtKB-EC"/>
</dbReference>
<keyword evidence="4" id="KW-0949">S-adenosyl-L-methionine</keyword>
<evidence type="ECO:0000256" key="1">
    <source>
        <dbReference type="ARBA" id="ARBA00011900"/>
    </source>
</evidence>
<name>A0A136M124_9BACT</name>
<proteinExistence type="predicted"/>
<dbReference type="GO" id="GO:0009307">
    <property type="term" value="P:DNA restriction-modification system"/>
    <property type="evidence" value="ECO:0007669"/>
    <property type="project" value="UniProtKB-KW"/>
</dbReference>
<evidence type="ECO:0000256" key="6">
    <source>
        <dbReference type="ARBA" id="ARBA00047942"/>
    </source>
</evidence>